<sequence length="70" mass="7297">MLALLLLGLPGVVLTKSPVDDHRLPIPVAPASSAWWAVEPTVAAGCLGDGDGAGEIEWLLIESECSDPFE</sequence>
<organism evidence="2">
    <name type="scientific">Anopheles braziliensis</name>
    <dbReference type="NCBI Taxonomy" id="58242"/>
    <lineage>
        <taxon>Eukaryota</taxon>
        <taxon>Metazoa</taxon>
        <taxon>Ecdysozoa</taxon>
        <taxon>Arthropoda</taxon>
        <taxon>Hexapoda</taxon>
        <taxon>Insecta</taxon>
        <taxon>Pterygota</taxon>
        <taxon>Neoptera</taxon>
        <taxon>Endopterygota</taxon>
        <taxon>Diptera</taxon>
        <taxon>Nematocera</taxon>
        <taxon>Culicoidea</taxon>
        <taxon>Culicidae</taxon>
        <taxon>Anophelinae</taxon>
        <taxon>Anopheles</taxon>
    </lineage>
</organism>
<protein>
    <submittedName>
        <fullName evidence="2">Putative secreted peptide</fullName>
    </submittedName>
</protein>
<feature type="signal peptide" evidence="1">
    <location>
        <begin position="1"/>
        <end position="15"/>
    </location>
</feature>
<feature type="chain" id="PRO_5014805019" evidence="1">
    <location>
        <begin position="16"/>
        <end position="70"/>
    </location>
</feature>
<evidence type="ECO:0000313" key="2">
    <source>
        <dbReference type="EMBL" id="MBW30405.1"/>
    </source>
</evidence>
<dbReference type="EMBL" id="GGFM01009654">
    <property type="protein sequence ID" value="MBW30405.1"/>
    <property type="molecule type" value="Transcribed_RNA"/>
</dbReference>
<dbReference type="AlphaFoldDB" id="A0A2M3ZPH2"/>
<name>A0A2M3ZPH2_9DIPT</name>
<evidence type="ECO:0000256" key="1">
    <source>
        <dbReference type="SAM" id="SignalP"/>
    </source>
</evidence>
<reference evidence="2" key="1">
    <citation type="submission" date="2018-01" db="EMBL/GenBank/DDBJ databases">
        <title>An insight into the sialome of Amazonian anophelines.</title>
        <authorList>
            <person name="Ribeiro J.M."/>
            <person name="Scarpassa V."/>
            <person name="Calvo E."/>
        </authorList>
    </citation>
    <scope>NUCLEOTIDE SEQUENCE</scope>
    <source>
        <tissue evidence="2">Salivary glands</tissue>
    </source>
</reference>
<keyword evidence="1" id="KW-0732">Signal</keyword>
<proteinExistence type="predicted"/>
<accession>A0A2M3ZPH2</accession>